<feature type="compositionally biased region" description="Low complexity" evidence="1">
    <location>
        <begin position="703"/>
        <end position="712"/>
    </location>
</feature>
<feature type="compositionally biased region" description="Acidic residues" evidence="1">
    <location>
        <begin position="365"/>
        <end position="375"/>
    </location>
</feature>
<evidence type="ECO:0000259" key="2">
    <source>
        <dbReference type="PROSITE" id="PS50090"/>
    </source>
</evidence>
<feature type="compositionally biased region" description="Basic residues" evidence="1">
    <location>
        <begin position="867"/>
        <end position="877"/>
    </location>
</feature>
<evidence type="ECO:0000259" key="3">
    <source>
        <dbReference type="PROSITE" id="PS51294"/>
    </source>
</evidence>
<feature type="compositionally biased region" description="Acidic residues" evidence="1">
    <location>
        <begin position="1094"/>
        <end position="1103"/>
    </location>
</feature>
<feature type="compositionally biased region" description="Basic and acidic residues" evidence="1">
    <location>
        <begin position="579"/>
        <end position="590"/>
    </location>
</feature>
<protein>
    <recommendedName>
        <fullName evidence="5">Myb-like domain-containing protein</fullName>
    </recommendedName>
</protein>
<feature type="compositionally biased region" description="Low complexity" evidence="1">
    <location>
        <begin position="970"/>
        <end position="982"/>
    </location>
</feature>
<dbReference type="Pfam" id="PF00249">
    <property type="entry name" value="Myb_DNA-binding"/>
    <property type="match status" value="1"/>
</dbReference>
<dbReference type="SUPFAM" id="SSF46689">
    <property type="entry name" value="Homeodomain-like"/>
    <property type="match status" value="1"/>
</dbReference>
<feature type="domain" description="Myb-like" evidence="2">
    <location>
        <begin position="80"/>
        <end position="154"/>
    </location>
</feature>
<proteinExistence type="predicted"/>
<feature type="region of interest" description="Disordered" evidence="1">
    <location>
        <begin position="212"/>
        <end position="312"/>
    </location>
</feature>
<dbReference type="PANTHER" id="PTHR47430">
    <property type="entry name" value="GB|AAC33480.1"/>
    <property type="match status" value="1"/>
</dbReference>
<feature type="compositionally biased region" description="Acidic residues" evidence="1">
    <location>
        <begin position="765"/>
        <end position="779"/>
    </location>
</feature>
<dbReference type="SMART" id="SM00717">
    <property type="entry name" value="SANT"/>
    <property type="match status" value="2"/>
</dbReference>
<feature type="compositionally biased region" description="Basic and acidic residues" evidence="1">
    <location>
        <begin position="231"/>
        <end position="248"/>
    </location>
</feature>
<feature type="compositionally biased region" description="Acidic residues" evidence="1">
    <location>
        <begin position="622"/>
        <end position="640"/>
    </location>
</feature>
<sequence length="1112" mass="128070">MTEGSSDDEGTNSLTKPRRVSSLGFSRVYSQTDQQDESPGHGKKKKKNKKEKKVLKEKSAIKTAERKGVTEGRAQFDHYDRPVRTGRWSKEEDDTLKEAFEAYAKRNFSSLEEAKDAILLQGKQGGKQSHWKEIGVCLPLRPLNSIKVRAKSLLLNSVKKGAWTDEEKRTLARLQAVHGNQWAKINKLAGWKRSNIAIKDCWRNIKHRKDLLPSSSSSSHQYVKGTGAWKGRSEGEGAREKTGRWGRDGEEEGDSSSSDDDAGGRPRVLSPRAQKGSGRGSDPEEGEGGEQVDEDDLGLAAREKSGVKKKRLTKGERKDFLRVYREVTGCPSMPLPEGVRDLARQWGLSGALPKAKAEKYRDREDFDEDEEEGEEGEHRERKYRGKERKGPYSSREDSVSVWERVAASRPGRSVSTLKSFFLWDYVRGANTRYPGIKSVVWRHMLRCLRRNSRVFGDPSVVPWTRLVPFWPEFHCRYMMRKRLKKREAERKAKGEDVESFKKSVRQLHRKADCSSEERRVSDEEMISSLLGDLKTILKKGGSFDELPDTYGRYFRGADGESDGDSRGDLGGFHPEEEEEMRREFVVRRDEYLEEEEGEGMGSAAKPAKKTKRKKEKKRMANEDEADTEEREGEALEEVFDDGPPTESGKKKGKRKAKKVPQSDEDEGEGFDAPQSKFSSHLDERSQKEKKERKRQRRRERQEAAAAAAAAALERQEAEDEREDDEKLKRARKPKKGVGGEQQVKEEVEEEEAKPKKKKRKRHEEQEEEEEEEEEEEVAGEEEKLKKKKKKKKRSENEERQGEEEERPKKKKQKRNHDEEQETPLSEDFEGREDEEEVDKQSKKMKRQKKAKREDADDEDPQENQNRKEKKSRKRKMNGRSEIFESVEDVEEETAQQEEAAEDPPLPLPTQPKKKKKGKKKKERDDDASEEHHHKLQQDDHIEEEEEAWGEEPERGGQEEEDEEMLPSPPVSSFGLSNSSSSSLKRKTKRRGEQEGLDGGDDVHEEEEVRQKTKKKKKRKGKDVERQQGGHREGGGKRRGNEEEEEELNEDRGASFEDQIPEKKKKKKKKTREDGELGDKPKESRERTNAQAMSEWDDIDEEDIVAGGSEFIW</sequence>
<feature type="compositionally biased region" description="Basic residues" evidence="1">
    <location>
        <begin position="1011"/>
        <end position="1020"/>
    </location>
</feature>
<organism evidence="4">
    <name type="scientific">Chromera velia CCMP2878</name>
    <dbReference type="NCBI Taxonomy" id="1169474"/>
    <lineage>
        <taxon>Eukaryota</taxon>
        <taxon>Sar</taxon>
        <taxon>Alveolata</taxon>
        <taxon>Colpodellida</taxon>
        <taxon>Chromeraceae</taxon>
        <taxon>Chromera</taxon>
    </lineage>
</organism>
<feature type="region of interest" description="Disordered" evidence="1">
    <location>
        <begin position="353"/>
        <end position="393"/>
    </location>
</feature>
<dbReference type="EMBL" id="CDMZ01005260">
    <property type="protein sequence ID" value="CEM52472.1"/>
    <property type="molecule type" value="Genomic_DNA"/>
</dbReference>
<accession>A0A0G4I641</accession>
<reference evidence="4" key="1">
    <citation type="submission" date="2014-11" db="EMBL/GenBank/DDBJ databases">
        <authorList>
            <person name="Otto D Thomas"/>
            <person name="Naeem Raeece"/>
        </authorList>
    </citation>
    <scope>NUCLEOTIDE SEQUENCE</scope>
</reference>
<feature type="compositionally biased region" description="Basic and acidic residues" evidence="1">
    <location>
        <begin position="679"/>
        <end position="689"/>
    </location>
</feature>
<evidence type="ECO:0008006" key="5">
    <source>
        <dbReference type="Google" id="ProtNLM"/>
    </source>
</evidence>
<feature type="compositionally biased region" description="Basic and acidic residues" evidence="1">
    <location>
        <begin position="1021"/>
        <end position="1040"/>
    </location>
</feature>
<feature type="compositionally biased region" description="Basic residues" evidence="1">
    <location>
        <begin position="41"/>
        <end position="53"/>
    </location>
</feature>
<dbReference type="AlphaFoldDB" id="A0A0G4I641"/>
<feature type="compositionally biased region" description="Basic and acidic residues" evidence="1">
    <location>
        <begin position="54"/>
        <end position="73"/>
    </location>
</feature>
<feature type="compositionally biased region" description="Basic residues" evidence="1">
    <location>
        <begin position="911"/>
        <end position="921"/>
    </location>
</feature>
<dbReference type="PROSITE" id="PS50090">
    <property type="entry name" value="MYB_LIKE"/>
    <property type="match status" value="2"/>
</dbReference>
<feature type="compositionally biased region" description="Basic and acidic residues" evidence="1">
    <location>
        <begin position="929"/>
        <end position="939"/>
    </location>
</feature>
<dbReference type="Gene3D" id="1.10.10.60">
    <property type="entry name" value="Homeodomain-like"/>
    <property type="match status" value="1"/>
</dbReference>
<feature type="domain" description="HTH myb-type" evidence="3">
    <location>
        <begin position="155"/>
        <end position="210"/>
    </location>
</feature>
<feature type="compositionally biased region" description="Basic residues" evidence="1">
    <location>
        <begin position="606"/>
        <end position="617"/>
    </location>
</feature>
<dbReference type="CDD" id="cd00167">
    <property type="entry name" value="SANT"/>
    <property type="match status" value="2"/>
</dbReference>
<feature type="compositionally biased region" description="Basic and acidic residues" evidence="1">
    <location>
        <begin position="555"/>
        <end position="567"/>
    </location>
</feature>
<dbReference type="InterPro" id="IPR001005">
    <property type="entry name" value="SANT/Myb"/>
</dbReference>
<feature type="compositionally biased region" description="Acidic residues" evidence="1">
    <location>
        <begin position="884"/>
        <end position="901"/>
    </location>
</feature>
<dbReference type="VEuPathDB" id="CryptoDB:Cvel_11291"/>
<feature type="compositionally biased region" description="Basic and acidic residues" evidence="1">
    <location>
        <begin position="355"/>
        <end position="364"/>
    </location>
</feature>
<feature type="compositionally biased region" description="Acidic residues" evidence="1">
    <location>
        <begin position="940"/>
        <end position="950"/>
    </location>
</feature>
<feature type="region of interest" description="Disordered" evidence="1">
    <location>
        <begin position="554"/>
        <end position="1112"/>
    </location>
</feature>
<name>A0A0G4I641_9ALVE</name>
<feature type="compositionally biased region" description="Basic and acidic residues" evidence="1">
    <location>
        <begin position="1070"/>
        <end position="1087"/>
    </location>
</feature>
<gene>
    <name evidence="4" type="ORF">Cvel_11291</name>
</gene>
<feature type="compositionally biased region" description="Acidic residues" evidence="1">
    <location>
        <begin position="1"/>
        <end position="10"/>
    </location>
</feature>
<evidence type="ECO:0000256" key="1">
    <source>
        <dbReference type="SAM" id="MobiDB-lite"/>
    </source>
</evidence>
<feature type="compositionally biased region" description="Acidic residues" evidence="1">
    <location>
        <begin position="249"/>
        <end position="261"/>
    </location>
</feature>
<feature type="compositionally biased region" description="Acidic residues" evidence="1">
    <location>
        <begin position="818"/>
        <end position="837"/>
    </location>
</feature>
<dbReference type="PANTHER" id="PTHR47430:SF4">
    <property type="entry name" value="GB|AAC33480.1"/>
    <property type="match status" value="1"/>
</dbReference>
<dbReference type="InterPro" id="IPR017930">
    <property type="entry name" value="Myb_dom"/>
</dbReference>
<evidence type="ECO:0000313" key="4">
    <source>
        <dbReference type="EMBL" id="CEM52472.1"/>
    </source>
</evidence>
<feature type="region of interest" description="Disordered" evidence="1">
    <location>
        <begin position="1"/>
        <end position="73"/>
    </location>
</feature>
<feature type="compositionally biased region" description="Acidic residues" evidence="1">
    <location>
        <begin position="283"/>
        <end position="297"/>
    </location>
</feature>
<feature type="domain" description="Myb-like" evidence="2">
    <location>
        <begin position="155"/>
        <end position="206"/>
    </location>
</feature>
<feature type="compositionally biased region" description="Acidic residues" evidence="1">
    <location>
        <begin position="994"/>
        <end position="1007"/>
    </location>
</feature>
<dbReference type="InterPro" id="IPR009057">
    <property type="entry name" value="Homeodomain-like_sf"/>
</dbReference>
<dbReference type="PROSITE" id="PS51294">
    <property type="entry name" value="HTH_MYB"/>
    <property type="match status" value="1"/>
</dbReference>